<name>A0ABD5YI22_9EURY</name>
<dbReference type="InterPro" id="IPR011008">
    <property type="entry name" value="Dimeric_a/b-barrel"/>
</dbReference>
<keyword evidence="2" id="KW-1185">Reference proteome</keyword>
<proteinExistence type="predicted"/>
<comment type="caution">
    <text evidence="1">The sequence shown here is derived from an EMBL/GenBank/DDBJ whole genome shotgun (WGS) entry which is preliminary data.</text>
</comment>
<dbReference type="Pfam" id="PF24152">
    <property type="entry name" value="DUF7405"/>
    <property type="match status" value="1"/>
</dbReference>
<evidence type="ECO:0000313" key="1">
    <source>
        <dbReference type="EMBL" id="MFC7188991.1"/>
    </source>
</evidence>
<dbReference type="InterPro" id="IPR055828">
    <property type="entry name" value="DUF7405"/>
</dbReference>
<evidence type="ECO:0000313" key="2">
    <source>
        <dbReference type="Proteomes" id="UP001596417"/>
    </source>
</evidence>
<organism evidence="1 2">
    <name type="scientific">Halocatena marina</name>
    <dbReference type="NCBI Taxonomy" id="2934937"/>
    <lineage>
        <taxon>Archaea</taxon>
        <taxon>Methanobacteriati</taxon>
        <taxon>Methanobacteriota</taxon>
        <taxon>Stenosarchaea group</taxon>
        <taxon>Halobacteria</taxon>
        <taxon>Halobacteriales</taxon>
        <taxon>Natronomonadaceae</taxon>
        <taxon>Halocatena</taxon>
    </lineage>
</organism>
<protein>
    <submittedName>
        <fullName evidence="1">Tat pathway signal protein</fullName>
    </submittedName>
</protein>
<dbReference type="AlphaFoldDB" id="A0ABD5YI22"/>
<reference evidence="1 2" key="1">
    <citation type="journal article" date="2019" name="Int. J. Syst. Evol. Microbiol.">
        <title>The Global Catalogue of Microorganisms (GCM) 10K type strain sequencing project: providing services to taxonomists for standard genome sequencing and annotation.</title>
        <authorList>
            <consortium name="The Broad Institute Genomics Platform"/>
            <consortium name="The Broad Institute Genome Sequencing Center for Infectious Disease"/>
            <person name="Wu L."/>
            <person name="Ma J."/>
        </authorList>
    </citation>
    <scope>NUCLEOTIDE SEQUENCE [LARGE SCALE GENOMIC DNA]</scope>
    <source>
        <strain evidence="1 2">RDMS1</strain>
    </source>
</reference>
<dbReference type="EMBL" id="JBHTAX010000001">
    <property type="protein sequence ID" value="MFC7188991.1"/>
    <property type="molecule type" value="Genomic_DNA"/>
</dbReference>
<accession>A0ABD5YI22</accession>
<dbReference type="Proteomes" id="UP001596417">
    <property type="component" value="Unassembled WGS sequence"/>
</dbReference>
<sequence>MEGNPNRAVSRREFVKAAVAIGGVSALSACLDHEQTPNLPNGPDPATLPKRQHSWNSSLATDKYGNHVPPKHRVLLHLKYTNDGQPTANDRTLVERTLRTLDRAYPRSHEGLLFTVSYSPAYFDRFDDSLPESVDLPNPKALASFEDPKLDRPDAVIHLASDYGSVVLAAEEALFGEKDVLNGVEMQTTLSSVFETVDRRTGFVGKGLPASNQDVNGIPDSEPVPEDSPLYMGFKSSFTKNQASEDRVTIQNGPFAGGSTQHISTIRLHLQQWYEQDSRYHRVATMFCPVHAEKELVEGTGENLGNSSKLSDCPAHTKEHAREYGVVGHSQKSARARENDSPIILRRDFDSTDDETAKLHFVSLQRAIGDFVKTREAMNGSDVSSQAAVGQRTNNGILQYMNVTHRGNYLLPPRGRRALPTATPE</sequence>
<gene>
    <name evidence="1" type="ORF">ACFQL7_03435</name>
</gene>
<dbReference type="PROSITE" id="PS51257">
    <property type="entry name" value="PROKAR_LIPOPROTEIN"/>
    <property type="match status" value="1"/>
</dbReference>
<dbReference type="SUPFAM" id="SSF54909">
    <property type="entry name" value="Dimeric alpha+beta barrel"/>
    <property type="match status" value="1"/>
</dbReference>
<dbReference type="RefSeq" id="WP_264555193.1">
    <property type="nucleotide sequence ID" value="NZ_CP109979.1"/>
</dbReference>
<dbReference type="GeneID" id="76198553"/>